<keyword evidence="2" id="KW-0812">Transmembrane</keyword>
<dbReference type="Gene3D" id="1.20.5.170">
    <property type="match status" value="1"/>
</dbReference>
<evidence type="ECO:0000256" key="1">
    <source>
        <dbReference type="SAM" id="Coils"/>
    </source>
</evidence>
<dbReference type="Pfam" id="PF13384">
    <property type="entry name" value="HTH_23"/>
    <property type="match status" value="1"/>
</dbReference>
<comment type="caution">
    <text evidence="4">The sequence shown here is derived from an EMBL/GenBank/DDBJ whole genome shotgun (WGS) entry which is preliminary data.</text>
</comment>
<evidence type="ECO:0000256" key="2">
    <source>
        <dbReference type="SAM" id="Phobius"/>
    </source>
</evidence>
<dbReference type="EMBL" id="DTAU01000003">
    <property type="protein sequence ID" value="HFQ78081.1"/>
    <property type="molecule type" value="Genomic_DNA"/>
</dbReference>
<organism evidence="4">
    <name type="scientific">Ignisphaera aggregans</name>
    <dbReference type="NCBI Taxonomy" id="334771"/>
    <lineage>
        <taxon>Archaea</taxon>
        <taxon>Thermoproteota</taxon>
        <taxon>Thermoprotei</taxon>
        <taxon>Desulfurococcales</taxon>
        <taxon>Desulfurococcaceae</taxon>
        <taxon>Ignisphaera</taxon>
    </lineage>
</organism>
<keyword evidence="2" id="KW-1133">Transmembrane helix</keyword>
<proteinExistence type="predicted"/>
<reference evidence="4" key="1">
    <citation type="journal article" date="2020" name="mSystems">
        <title>Genome- and Community-Level Interaction Insights into Carbon Utilization and Element Cycling Functions of Hydrothermarchaeota in Hydrothermal Sediment.</title>
        <authorList>
            <person name="Zhou Z."/>
            <person name="Liu Y."/>
            <person name="Xu W."/>
            <person name="Pan J."/>
            <person name="Luo Z.H."/>
            <person name="Li M."/>
        </authorList>
    </citation>
    <scope>NUCLEOTIDE SEQUENCE [LARGE SCALE GENOMIC DNA]</scope>
    <source>
        <strain evidence="3">SpSt-629</strain>
        <strain evidence="4">SpSt-688</strain>
    </source>
</reference>
<evidence type="ECO:0000313" key="4">
    <source>
        <dbReference type="EMBL" id="HGT97942.1"/>
    </source>
</evidence>
<dbReference type="AlphaFoldDB" id="A0A7J3MWM7"/>
<feature type="coiled-coil region" evidence="1">
    <location>
        <begin position="52"/>
        <end position="100"/>
    </location>
</feature>
<name>A0A7J3MWM7_9CREN</name>
<protein>
    <submittedName>
        <fullName evidence="4">Uncharacterized protein</fullName>
    </submittedName>
</protein>
<accession>A0A7J3MWM7</accession>
<evidence type="ECO:0000313" key="3">
    <source>
        <dbReference type="EMBL" id="HFQ78081.1"/>
    </source>
</evidence>
<dbReference type="Gene3D" id="1.10.10.60">
    <property type="entry name" value="Homeodomain-like"/>
    <property type="match status" value="1"/>
</dbReference>
<dbReference type="EMBL" id="DTDH01000020">
    <property type="protein sequence ID" value="HGT97942.1"/>
    <property type="molecule type" value="Genomic_DNA"/>
</dbReference>
<keyword evidence="2" id="KW-0472">Membrane</keyword>
<keyword evidence="1" id="KW-0175">Coiled coil</keyword>
<gene>
    <name evidence="3" type="ORF">ENT99_00055</name>
    <name evidence="4" type="ORF">ENU64_00740</name>
</gene>
<feature type="transmembrane region" description="Helical" evidence="2">
    <location>
        <begin position="6"/>
        <end position="23"/>
    </location>
</feature>
<sequence length="145" mass="16814">MAMNIMIVTAVAVSAPIAFYVATKRGIVRRHIGYVKNRLDMFSAERKCIDKVEELRIELANLKEYVEKYKEKIDIVENQIHSLEEKIEFIDKKLSSLDTTTQEEDDIVLKVIDLRKKGYSLKRIAEELNISLSKVRKILKDNTVD</sequence>